<dbReference type="OrthoDB" id="3216107at2"/>
<feature type="domain" description="N-acetyltransferase" evidence="1">
    <location>
        <begin position="5"/>
        <end position="136"/>
    </location>
</feature>
<accession>A0A1S1WZB2</accession>
<dbReference type="EMBL" id="MKCT01000001">
    <property type="protein sequence ID" value="OHX21640.1"/>
    <property type="molecule type" value="Genomic_DNA"/>
</dbReference>
<dbReference type="AlphaFoldDB" id="A0A1S1WZB2"/>
<evidence type="ECO:0000313" key="5">
    <source>
        <dbReference type="Proteomes" id="UP000180280"/>
    </source>
</evidence>
<dbReference type="PANTHER" id="PTHR43233">
    <property type="entry name" value="FAMILY N-ACETYLTRANSFERASE, PUTATIVE (AFU_ORTHOLOGUE AFUA_6G03350)-RELATED"/>
    <property type="match status" value="1"/>
</dbReference>
<proteinExistence type="predicted"/>
<protein>
    <submittedName>
        <fullName evidence="2">GNAT family N-acetyltransferase</fullName>
    </submittedName>
</protein>
<dbReference type="STRING" id="1903179.BI347_01220"/>
<sequence length="146" mass="16765">MALEVDTRPERLDRDMVYRYLSQESYWARGLPREVFERSLANALCFGGYAEDGSQIAFARVITDRATFAYLADVFVLAAWQGRGMGKQLLRTILAHPDLQDLRRMMLATADAHGLYAPFGFNELSKPERLMERLDQDVYQRLAVAR</sequence>
<evidence type="ECO:0000313" key="4">
    <source>
        <dbReference type="Proteomes" id="UP000180088"/>
    </source>
</evidence>
<gene>
    <name evidence="3" type="ORF">BI344_03790</name>
    <name evidence="2" type="ORF">BI347_01220</name>
</gene>
<dbReference type="PROSITE" id="PS51186">
    <property type="entry name" value="GNAT"/>
    <property type="match status" value="1"/>
</dbReference>
<evidence type="ECO:0000313" key="2">
    <source>
        <dbReference type="EMBL" id="OHX12276.1"/>
    </source>
</evidence>
<dbReference type="Gene3D" id="3.40.630.30">
    <property type="match status" value="1"/>
</dbReference>
<dbReference type="InterPro" id="IPR000182">
    <property type="entry name" value="GNAT_dom"/>
</dbReference>
<dbReference type="Proteomes" id="UP000180088">
    <property type="component" value="Unassembled WGS sequence"/>
</dbReference>
<dbReference type="GO" id="GO:0016747">
    <property type="term" value="F:acyltransferase activity, transferring groups other than amino-acyl groups"/>
    <property type="evidence" value="ECO:0007669"/>
    <property type="project" value="InterPro"/>
</dbReference>
<keyword evidence="5" id="KW-1185">Reference proteome</keyword>
<dbReference type="CDD" id="cd04301">
    <property type="entry name" value="NAT_SF"/>
    <property type="match status" value="1"/>
</dbReference>
<dbReference type="EMBL" id="MKCS01000001">
    <property type="protein sequence ID" value="OHX12276.1"/>
    <property type="molecule type" value="Genomic_DNA"/>
</dbReference>
<reference evidence="4 5" key="1">
    <citation type="submission" date="2016-09" db="EMBL/GenBank/DDBJ databases">
        <title>Chromobacterium muskegensis sp. nov., an insecticidal bacterium isolated from Sphagnum bogs.</title>
        <authorList>
            <person name="Sparks M.E."/>
            <person name="Blackburn M.B."/>
            <person name="Gundersen-Rindal D.E."/>
            <person name="Mitchell A."/>
            <person name="Farrar R."/>
            <person name="Kuhar D."/>
        </authorList>
    </citation>
    <scope>NUCLEOTIDE SEQUENCE [LARGE SCALE GENOMIC DNA]</scope>
    <source>
        <strain evidence="3 5">14B-1</strain>
        <strain evidence="2 4">37-2</strain>
    </source>
</reference>
<evidence type="ECO:0000313" key="3">
    <source>
        <dbReference type="EMBL" id="OHX21640.1"/>
    </source>
</evidence>
<dbReference type="Proteomes" id="UP000180280">
    <property type="component" value="Unassembled WGS sequence"/>
</dbReference>
<dbReference type="RefSeq" id="WP_071111592.1">
    <property type="nucleotide sequence ID" value="NZ_MKCS01000001.1"/>
</dbReference>
<dbReference type="PANTHER" id="PTHR43233:SF1">
    <property type="entry name" value="FAMILY N-ACETYLTRANSFERASE, PUTATIVE (AFU_ORTHOLOGUE AFUA_6G03350)-RELATED"/>
    <property type="match status" value="1"/>
</dbReference>
<name>A0A1S1WZB2_9NEIS</name>
<organism evidence="2 4">
    <name type="scientific">Chromobacterium sphagni</name>
    <dbReference type="NCBI Taxonomy" id="1903179"/>
    <lineage>
        <taxon>Bacteria</taxon>
        <taxon>Pseudomonadati</taxon>
        <taxon>Pseudomonadota</taxon>
        <taxon>Betaproteobacteria</taxon>
        <taxon>Neisseriales</taxon>
        <taxon>Chromobacteriaceae</taxon>
        <taxon>Chromobacterium</taxon>
    </lineage>
</organism>
<dbReference type="InterPro" id="IPR016181">
    <property type="entry name" value="Acyl_CoA_acyltransferase"/>
</dbReference>
<comment type="caution">
    <text evidence="2">The sequence shown here is derived from an EMBL/GenBank/DDBJ whole genome shotgun (WGS) entry which is preliminary data.</text>
</comment>
<dbReference type="Pfam" id="PF00583">
    <property type="entry name" value="Acetyltransf_1"/>
    <property type="match status" value="1"/>
</dbReference>
<evidence type="ECO:0000259" key="1">
    <source>
        <dbReference type="PROSITE" id="PS51186"/>
    </source>
</evidence>
<dbReference type="SUPFAM" id="SSF55729">
    <property type="entry name" value="Acyl-CoA N-acyltransferases (Nat)"/>
    <property type="match status" value="1"/>
</dbReference>
<dbReference type="InterPro" id="IPR053144">
    <property type="entry name" value="Acetyltransferase_Butenolide"/>
</dbReference>